<gene>
    <name evidence="10" type="ORF">OEV98_00290</name>
</gene>
<dbReference type="InterPro" id="IPR004089">
    <property type="entry name" value="MCPsignal_dom"/>
</dbReference>
<dbReference type="InterPro" id="IPR024478">
    <property type="entry name" value="HlyB_4HB_MCP"/>
</dbReference>
<accession>A0AAE3LP55</accession>
<dbReference type="RefSeq" id="WP_263071130.1">
    <property type="nucleotide sequence ID" value="NZ_JAOUSF010000001.1"/>
</dbReference>
<proteinExistence type="inferred from homology"/>
<protein>
    <submittedName>
        <fullName evidence="10">Methyl-accepting chemotaxis protein</fullName>
    </submittedName>
</protein>
<feature type="domain" description="HAMP" evidence="9">
    <location>
        <begin position="209"/>
        <end position="262"/>
    </location>
</feature>
<dbReference type="PANTHER" id="PTHR32089">
    <property type="entry name" value="METHYL-ACCEPTING CHEMOTAXIS PROTEIN MCPB"/>
    <property type="match status" value="1"/>
</dbReference>
<dbReference type="Pfam" id="PF12729">
    <property type="entry name" value="4HB_MCP_1"/>
    <property type="match status" value="1"/>
</dbReference>
<name>A0AAE3LP55_9BACI</name>
<feature type="domain" description="Methyl-accepting transducer" evidence="8">
    <location>
        <begin position="281"/>
        <end position="517"/>
    </location>
</feature>
<dbReference type="SMART" id="SM00283">
    <property type="entry name" value="MA"/>
    <property type="match status" value="1"/>
</dbReference>
<dbReference type="SUPFAM" id="SSF58104">
    <property type="entry name" value="Methyl-accepting chemotaxis protein (MCP) signaling domain"/>
    <property type="match status" value="1"/>
</dbReference>
<organism evidence="10 11">
    <name type="scientific">Perspicuibacillus lycopersici</name>
    <dbReference type="NCBI Taxonomy" id="1325689"/>
    <lineage>
        <taxon>Bacteria</taxon>
        <taxon>Bacillati</taxon>
        <taxon>Bacillota</taxon>
        <taxon>Bacilli</taxon>
        <taxon>Bacillales</taxon>
        <taxon>Bacillaceae</taxon>
        <taxon>Perspicuibacillus</taxon>
    </lineage>
</organism>
<dbReference type="EMBL" id="JAOUSF010000001">
    <property type="protein sequence ID" value="MCU9611994.1"/>
    <property type="molecule type" value="Genomic_DNA"/>
</dbReference>
<comment type="similarity">
    <text evidence="5">Belongs to the methyl-accepting chemotaxis (MCP) protein family.</text>
</comment>
<evidence type="ECO:0000256" key="4">
    <source>
        <dbReference type="ARBA" id="ARBA00023224"/>
    </source>
</evidence>
<dbReference type="PANTHER" id="PTHR32089:SF112">
    <property type="entry name" value="LYSOZYME-LIKE PROTEIN-RELATED"/>
    <property type="match status" value="1"/>
</dbReference>
<dbReference type="Pfam" id="PF00672">
    <property type="entry name" value="HAMP"/>
    <property type="match status" value="1"/>
</dbReference>
<evidence type="ECO:0000259" key="8">
    <source>
        <dbReference type="PROSITE" id="PS50111"/>
    </source>
</evidence>
<dbReference type="GO" id="GO:0005886">
    <property type="term" value="C:plasma membrane"/>
    <property type="evidence" value="ECO:0007669"/>
    <property type="project" value="UniProtKB-SubCell"/>
</dbReference>
<evidence type="ECO:0000313" key="11">
    <source>
        <dbReference type="Proteomes" id="UP001209318"/>
    </source>
</evidence>
<dbReference type="InterPro" id="IPR003660">
    <property type="entry name" value="HAMP_dom"/>
</dbReference>
<dbReference type="CDD" id="cd06225">
    <property type="entry name" value="HAMP"/>
    <property type="match status" value="1"/>
</dbReference>
<evidence type="ECO:0000256" key="1">
    <source>
        <dbReference type="ARBA" id="ARBA00004236"/>
    </source>
</evidence>
<dbReference type="Proteomes" id="UP001209318">
    <property type="component" value="Unassembled WGS sequence"/>
</dbReference>
<dbReference type="PROSITE" id="PS50111">
    <property type="entry name" value="CHEMOTAXIS_TRANSDUC_2"/>
    <property type="match status" value="1"/>
</dbReference>
<dbReference type="AlphaFoldDB" id="A0AAE3LP55"/>
<comment type="caution">
    <text evidence="10">The sequence shown here is derived from an EMBL/GenBank/DDBJ whole genome shotgun (WGS) entry which is preliminary data.</text>
</comment>
<evidence type="ECO:0000256" key="3">
    <source>
        <dbReference type="ARBA" id="ARBA00023136"/>
    </source>
</evidence>
<sequence>MKIQVKLSLRRKLLIGFFCVIFLFIILAGITYYQLRTLNETYSSIIKERFESTQYTTSAIIETNKLELSLRNYLITGNEEELTKINTAGKTFLQNMGEVTEVTNTTEGKSYIDKMLAAERIYNDLSEKVISLKKDNNSREYIEVMRFEVAPAAENIEAVGRALLSYQQNEVVKASNEISRKTVKTTYIILGISIFAIFVGIFIAIFISRKIAINVKKVSVNAEKIASGNLSIEDIQMKSNDEIGQLARSFNKMKENLRNVIQLIRQTSEQVAISAEKLSINAEQTTLAANQVAARVMEVASTAEIQDKRTEDSSEVIRSTLTEIVRITDNISAVADSTVETTKQANIGYRYMQNVKNQMDTIYQSNVESNSVIQELKKRSIAIGNIIQVITEIANQTNLLALNAAIEAARAGVHGKGFAVVASEVRKLAEQSKGSAEQISEILLAIQNDTAKTVNMIMSGSKEIVNGLNLVTETGNTFDVIQKSIENANASVHNLLNTSEEIAAGVQNVKDFINQVSQQAKTTSMSASDITAVSEEQLASMEEITKSSASLANTADKLRKLVSNFTI</sequence>
<dbReference type="Gene3D" id="6.10.340.10">
    <property type="match status" value="1"/>
</dbReference>
<dbReference type="SMART" id="SM00304">
    <property type="entry name" value="HAMP"/>
    <property type="match status" value="1"/>
</dbReference>
<evidence type="ECO:0000256" key="6">
    <source>
        <dbReference type="PROSITE-ProRule" id="PRU00284"/>
    </source>
</evidence>
<keyword evidence="11" id="KW-1185">Reference proteome</keyword>
<keyword evidence="2" id="KW-1003">Cell membrane</keyword>
<dbReference type="PROSITE" id="PS50885">
    <property type="entry name" value="HAMP"/>
    <property type="match status" value="1"/>
</dbReference>
<evidence type="ECO:0000256" key="5">
    <source>
        <dbReference type="ARBA" id="ARBA00029447"/>
    </source>
</evidence>
<evidence type="ECO:0000256" key="7">
    <source>
        <dbReference type="SAM" id="Phobius"/>
    </source>
</evidence>
<evidence type="ECO:0000259" key="9">
    <source>
        <dbReference type="PROSITE" id="PS50885"/>
    </source>
</evidence>
<keyword evidence="4 6" id="KW-0807">Transducer</keyword>
<keyword evidence="7" id="KW-1133">Transmembrane helix</keyword>
<keyword evidence="3 7" id="KW-0472">Membrane</keyword>
<feature type="transmembrane region" description="Helical" evidence="7">
    <location>
        <begin position="12"/>
        <end position="35"/>
    </location>
</feature>
<evidence type="ECO:0000256" key="2">
    <source>
        <dbReference type="ARBA" id="ARBA00022475"/>
    </source>
</evidence>
<dbReference type="Gene3D" id="1.10.287.950">
    <property type="entry name" value="Methyl-accepting chemotaxis protein"/>
    <property type="match status" value="1"/>
</dbReference>
<evidence type="ECO:0000313" key="10">
    <source>
        <dbReference type="EMBL" id="MCU9611994.1"/>
    </source>
</evidence>
<reference evidence="10" key="1">
    <citation type="submission" date="2022-10" db="EMBL/GenBank/DDBJ databases">
        <title>Description of Fervidibacillus gen. nov. in the family Fervidibacillaceae fam. nov. with two species, Fervidibacillus albus sp. nov., and Fervidibacillus halotolerans sp. nov., isolated from tidal flat sediments.</title>
        <authorList>
            <person name="Kwon K.K."/>
            <person name="Yang S.-H."/>
        </authorList>
    </citation>
    <scope>NUCLEOTIDE SEQUENCE</scope>
    <source>
        <strain evidence="10">JCM 19140</strain>
    </source>
</reference>
<comment type="subcellular location">
    <subcellularLocation>
        <location evidence="1">Cell membrane</location>
    </subcellularLocation>
</comment>
<dbReference type="Pfam" id="PF00015">
    <property type="entry name" value="MCPsignal"/>
    <property type="match status" value="1"/>
</dbReference>
<feature type="transmembrane region" description="Helical" evidence="7">
    <location>
        <begin position="187"/>
        <end position="207"/>
    </location>
</feature>
<dbReference type="GO" id="GO:0007165">
    <property type="term" value="P:signal transduction"/>
    <property type="evidence" value="ECO:0007669"/>
    <property type="project" value="UniProtKB-KW"/>
</dbReference>
<keyword evidence="7" id="KW-0812">Transmembrane</keyword>